<feature type="compositionally biased region" description="Polar residues" evidence="1">
    <location>
        <begin position="34"/>
        <end position="47"/>
    </location>
</feature>
<dbReference type="SMART" id="SM00343">
    <property type="entry name" value="ZnF_C2HC"/>
    <property type="match status" value="1"/>
</dbReference>
<feature type="domain" description="CCHC-type" evidence="2">
    <location>
        <begin position="13"/>
        <end position="29"/>
    </location>
</feature>
<dbReference type="GO" id="GO:0003676">
    <property type="term" value="F:nucleic acid binding"/>
    <property type="evidence" value="ECO:0007669"/>
    <property type="project" value="InterPro"/>
</dbReference>
<evidence type="ECO:0000259" key="2">
    <source>
        <dbReference type="SMART" id="SM00343"/>
    </source>
</evidence>
<dbReference type="Proteomes" id="UP001085076">
    <property type="component" value="Miscellaneous, Linkage group lg06"/>
</dbReference>
<dbReference type="InterPro" id="IPR001878">
    <property type="entry name" value="Znf_CCHC"/>
</dbReference>
<feature type="compositionally biased region" description="Basic and acidic residues" evidence="1">
    <location>
        <begin position="298"/>
        <end position="314"/>
    </location>
</feature>
<dbReference type="EMBL" id="JAGGNH010000006">
    <property type="protein sequence ID" value="KAJ0970007.1"/>
    <property type="molecule type" value="Genomic_DNA"/>
</dbReference>
<accession>A0A9D5HB92</accession>
<feature type="region of interest" description="Disordered" evidence="1">
    <location>
        <begin position="386"/>
        <end position="427"/>
    </location>
</feature>
<comment type="caution">
    <text evidence="3">The sequence shown here is derived from an EMBL/GenBank/DDBJ whole genome shotgun (WGS) entry which is preliminary data.</text>
</comment>
<dbReference type="Pfam" id="PF00098">
    <property type="entry name" value="zf-CCHC"/>
    <property type="match status" value="1"/>
</dbReference>
<evidence type="ECO:0000313" key="4">
    <source>
        <dbReference type="Proteomes" id="UP001085076"/>
    </source>
</evidence>
<reference evidence="3" key="2">
    <citation type="journal article" date="2022" name="Hortic Res">
        <title>The genome of Dioscorea zingiberensis sheds light on the biosynthesis, origin and evolution of the medicinally important diosgenin saponins.</title>
        <authorList>
            <person name="Li Y."/>
            <person name="Tan C."/>
            <person name="Li Z."/>
            <person name="Guo J."/>
            <person name="Li S."/>
            <person name="Chen X."/>
            <person name="Wang C."/>
            <person name="Dai X."/>
            <person name="Yang H."/>
            <person name="Song W."/>
            <person name="Hou L."/>
            <person name="Xu J."/>
            <person name="Tong Z."/>
            <person name="Xu A."/>
            <person name="Yuan X."/>
            <person name="Wang W."/>
            <person name="Yang Q."/>
            <person name="Chen L."/>
            <person name="Sun Z."/>
            <person name="Wang K."/>
            <person name="Pan B."/>
            <person name="Chen J."/>
            <person name="Bao Y."/>
            <person name="Liu F."/>
            <person name="Qi X."/>
            <person name="Gang D.R."/>
            <person name="Wen J."/>
            <person name="Li J."/>
        </authorList>
    </citation>
    <scope>NUCLEOTIDE SEQUENCE</scope>
    <source>
        <strain evidence="3">Dzin_1.0</strain>
    </source>
</reference>
<name>A0A9D5HB92_9LILI</name>
<reference evidence="3" key="1">
    <citation type="submission" date="2021-03" db="EMBL/GenBank/DDBJ databases">
        <authorList>
            <person name="Li Z."/>
            <person name="Yang C."/>
        </authorList>
    </citation>
    <scope>NUCLEOTIDE SEQUENCE</scope>
    <source>
        <strain evidence="3">Dzin_1.0</strain>
        <tissue evidence="3">Leaf</tissue>
    </source>
</reference>
<evidence type="ECO:0000313" key="3">
    <source>
        <dbReference type="EMBL" id="KAJ0970007.1"/>
    </source>
</evidence>
<feature type="compositionally biased region" description="Polar residues" evidence="1">
    <location>
        <begin position="386"/>
        <end position="412"/>
    </location>
</feature>
<dbReference type="GO" id="GO:0008270">
    <property type="term" value="F:zinc ion binding"/>
    <property type="evidence" value="ECO:0007669"/>
    <property type="project" value="InterPro"/>
</dbReference>
<feature type="region of interest" description="Disordered" evidence="1">
    <location>
        <begin position="28"/>
        <end position="68"/>
    </location>
</feature>
<gene>
    <name evidence="3" type="ORF">J5N97_022884</name>
</gene>
<feature type="region of interest" description="Disordered" evidence="1">
    <location>
        <begin position="284"/>
        <end position="314"/>
    </location>
</feature>
<dbReference type="AlphaFoldDB" id="A0A9D5HB92"/>
<sequence>MEPQSRDCRNAVTCFKCRGVGHRSFDCRTRKDSWTPQQNQDLSSSKGCITEDPTPKGVWGRGGEGRESRQGVEKVKTCNIREVVKVTVPALPSGDIHLLQTVVAVEVLEEDKGPVSAKEIRAFMSRTWGVWPGKIVCSLGGRFMVECPSMAWREAVMKWGVVDDGGVKLKFAAWEEEDEEAIRADGEKVILYLKDVPLCCRRWEGMFQGVSMVGNLLGWREGVGLERYARTVEVEVWVREGAMIPEGWWWIVPGKKVWVQCEIVKQHGKSKSGVKETLIGIELRPPSSEKPGAPAGLGREDAGKSRHVTSGKEKQQLIGVNHKARNRKRAGKRWVERVVVKATDGMERGFPSEETGKEACRSKRGTALHDVHNGGYVEDVLETSHQNPSKLSMQTDGDPKSSNEGAASSNMASKKGEVTRSRNPQTAVQDAQALMENTQAGTLEERNPGTREVGDSTMVEVTTDRLTWPEEKVMALCMDSGIMLDKEKVGTVSLVELLQRME</sequence>
<organism evidence="3 4">
    <name type="scientific">Dioscorea zingiberensis</name>
    <dbReference type="NCBI Taxonomy" id="325984"/>
    <lineage>
        <taxon>Eukaryota</taxon>
        <taxon>Viridiplantae</taxon>
        <taxon>Streptophyta</taxon>
        <taxon>Embryophyta</taxon>
        <taxon>Tracheophyta</taxon>
        <taxon>Spermatophyta</taxon>
        <taxon>Magnoliopsida</taxon>
        <taxon>Liliopsida</taxon>
        <taxon>Dioscoreales</taxon>
        <taxon>Dioscoreaceae</taxon>
        <taxon>Dioscorea</taxon>
    </lineage>
</organism>
<protein>
    <recommendedName>
        <fullName evidence="2">CCHC-type domain-containing protein</fullName>
    </recommendedName>
</protein>
<evidence type="ECO:0000256" key="1">
    <source>
        <dbReference type="SAM" id="MobiDB-lite"/>
    </source>
</evidence>
<proteinExistence type="predicted"/>
<keyword evidence="4" id="KW-1185">Reference proteome</keyword>